<evidence type="ECO:0000313" key="5">
    <source>
        <dbReference type="Proteomes" id="UP000516093"/>
    </source>
</evidence>
<dbReference type="InterPro" id="IPR000182">
    <property type="entry name" value="GNAT_dom"/>
</dbReference>
<dbReference type="SUPFAM" id="SSF55729">
    <property type="entry name" value="Acyl-CoA N-acyltransferases (Nat)"/>
    <property type="match status" value="1"/>
</dbReference>
<evidence type="ECO:0000259" key="3">
    <source>
        <dbReference type="PROSITE" id="PS51186"/>
    </source>
</evidence>
<dbReference type="PANTHER" id="PTHR43877">
    <property type="entry name" value="AMINOALKYLPHOSPHONATE N-ACETYLTRANSFERASE-RELATED-RELATED"/>
    <property type="match status" value="1"/>
</dbReference>
<dbReference type="RefSeq" id="WP_187733945.1">
    <property type="nucleotide sequence ID" value="NZ_BMFN01000001.1"/>
</dbReference>
<feature type="domain" description="N-acetyltransferase" evidence="3">
    <location>
        <begin position="1"/>
        <end position="146"/>
    </location>
</feature>
<dbReference type="Gene3D" id="3.40.630.30">
    <property type="match status" value="1"/>
</dbReference>
<dbReference type="Pfam" id="PF00583">
    <property type="entry name" value="Acetyltransf_1"/>
    <property type="match status" value="1"/>
</dbReference>
<dbReference type="CDD" id="cd04301">
    <property type="entry name" value="NAT_SF"/>
    <property type="match status" value="1"/>
</dbReference>
<dbReference type="Proteomes" id="UP000516093">
    <property type="component" value="Chromosome"/>
</dbReference>
<evidence type="ECO:0000256" key="2">
    <source>
        <dbReference type="ARBA" id="ARBA00023315"/>
    </source>
</evidence>
<dbReference type="PROSITE" id="PS51186">
    <property type="entry name" value="GNAT"/>
    <property type="match status" value="1"/>
</dbReference>
<keyword evidence="5" id="KW-1185">Reference proteome</keyword>
<dbReference type="AlphaFoldDB" id="A0A7H0GZM0"/>
<keyword evidence="2" id="KW-0012">Acyltransferase</keyword>
<sequence>MTIRQPRSAADFAAYYALRYQVLRQPWQQPPGSERAADDEAPTTHHAMAVADDGTVIGVARVHPSGPGQVQVRAVAVHPNWHGRGIGQQLMMYLEEYAAAQGFTECILDSRESAVAFYQKLGYEIVAPSHTLFGVIPHFRMRKSLAV</sequence>
<dbReference type="GO" id="GO:0016747">
    <property type="term" value="F:acyltransferase activity, transferring groups other than amino-acyl groups"/>
    <property type="evidence" value="ECO:0007669"/>
    <property type="project" value="InterPro"/>
</dbReference>
<reference evidence="4 5" key="1">
    <citation type="submission" date="2020-08" db="EMBL/GenBank/DDBJ databases">
        <title>Genome sequence of Hymenobacter qilianensis JCM 19763T.</title>
        <authorList>
            <person name="Hyun D.-W."/>
            <person name="Bae J.-W."/>
        </authorList>
    </citation>
    <scope>NUCLEOTIDE SEQUENCE [LARGE SCALE GENOMIC DNA]</scope>
    <source>
        <strain evidence="4 5">JCM 19763</strain>
    </source>
</reference>
<accession>A0A7H0GZM0</accession>
<protein>
    <submittedName>
        <fullName evidence="4">GNAT family N-acetyltransferase</fullName>
    </submittedName>
</protein>
<dbReference type="InterPro" id="IPR016181">
    <property type="entry name" value="Acyl_CoA_acyltransferase"/>
</dbReference>
<dbReference type="EMBL" id="CP060784">
    <property type="protein sequence ID" value="QNP53736.1"/>
    <property type="molecule type" value="Genomic_DNA"/>
</dbReference>
<proteinExistence type="predicted"/>
<dbReference type="InterPro" id="IPR050832">
    <property type="entry name" value="Bact_Acetyltransf"/>
</dbReference>
<gene>
    <name evidence="4" type="ORF">H9L05_09445</name>
</gene>
<dbReference type="KEGG" id="hqi:H9L05_09445"/>
<name>A0A7H0GZM0_9BACT</name>
<keyword evidence="1 4" id="KW-0808">Transferase</keyword>
<evidence type="ECO:0000256" key="1">
    <source>
        <dbReference type="ARBA" id="ARBA00022679"/>
    </source>
</evidence>
<organism evidence="4 5">
    <name type="scientific">Hymenobacter qilianensis</name>
    <dbReference type="NCBI Taxonomy" id="1385715"/>
    <lineage>
        <taxon>Bacteria</taxon>
        <taxon>Pseudomonadati</taxon>
        <taxon>Bacteroidota</taxon>
        <taxon>Cytophagia</taxon>
        <taxon>Cytophagales</taxon>
        <taxon>Hymenobacteraceae</taxon>
        <taxon>Hymenobacter</taxon>
    </lineage>
</organism>
<evidence type="ECO:0000313" key="4">
    <source>
        <dbReference type="EMBL" id="QNP53736.1"/>
    </source>
</evidence>